<organism evidence="4 5">
    <name type="scientific">Saccharopolyspora thermophila</name>
    <dbReference type="NCBI Taxonomy" id="89367"/>
    <lineage>
        <taxon>Bacteria</taxon>
        <taxon>Bacillati</taxon>
        <taxon>Actinomycetota</taxon>
        <taxon>Actinomycetes</taxon>
        <taxon>Pseudonocardiales</taxon>
        <taxon>Pseudonocardiaceae</taxon>
        <taxon>Saccharopolyspora</taxon>
    </lineage>
</organism>
<accession>A0A917K3B8</accession>
<reference evidence="4 5" key="1">
    <citation type="journal article" date="2014" name="Int. J. Syst. Evol. Microbiol.">
        <title>Complete genome sequence of Corynebacterium casei LMG S-19264T (=DSM 44701T), isolated from a smear-ripened cheese.</title>
        <authorList>
            <consortium name="US DOE Joint Genome Institute (JGI-PGF)"/>
            <person name="Walter F."/>
            <person name="Albersmeier A."/>
            <person name="Kalinowski J."/>
            <person name="Ruckert C."/>
        </authorList>
    </citation>
    <scope>NUCLEOTIDE SEQUENCE [LARGE SCALE GENOMIC DNA]</scope>
    <source>
        <strain evidence="4 5">CGMCC 4.7206</strain>
    </source>
</reference>
<dbReference type="SUPFAM" id="SSF140459">
    <property type="entry name" value="PE/PPE dimer-like"/>
    <property type="match status" value="1"/>
</dbReference>
<dbReference type="AlphaFoldDB" id="A0A917K3B8"/>
<feature type="compositionally biased region" description="Pro residues" evidence="2">
    <location>
        <begin position="252"/>
        <end position="271"/>
    </location>
</feature>
<comment type="caution">
    <text evidence="4">The sequence shown here is derived from an EMBL/GenBank/DDBJ whole genome shotgun (WGS) entry which is preliminary data.</text>
</comment>
<feature type="domain" description="PPE" evidence="3">
    <location>
        <begin position="103"/>
        <end position="186"/>
    </location>
</feature>
<dbReference type="EMBL" id="BMMT01000014">
    <property type="protein sequence ID" value="GGI97487.1"/>
    <property type="molecule type" value="Genomic_DNA"/>
</dbReference>
<dbReference type="Pfam" id="PF00823">
    <property type="entry name" value="PPE"/>
    <property type="match status" value="1"/>
</dbReference>
<comment type="similarity">
    <text evidence="1">Belongs to the mycobacterial PPE family.</text>
</comment>
<feature type="compositionally biased region" description="Polar residues" evidence="2">
    <location>
        <begin position="274"/>
        <end position="284"/>
    </location>
</feature>
<sequence length="473" mass="47295">MGFLEWAGGLAQDVREGAGQVFDAGADLFGYDSRAEMARQAMAHGLQHKNEQLRQDLEAQNRSLMNGMGFDPASITQQENWQSYSHRELYDTNQRSLDQAKATEVARQWREIADKLRAIGPELQQEASAAIQGGWEGEAADAANRSAEPLVQWMSGSADAFQMTGNKIEEAATAAGQVKVMVPEPEGHHYGRTFLASVPTGVGAPIDVMAQMRERQQAERAAQETMGRVLSPTYSNVDSSVPAFRDLDGRPVTPPPPPPPPPIDPPPPPVTPTGRTGRSSSATGTGHVEAGPGEVGAGIGGVVGSGPTAPAGTGAAWAPGGGGTGSPGALPGTGVPGRAGVGDPGVGFLPGPGMVSRPGGGAGTGRGGAGGLGAGAGKAGGLGAGRFGAGPGVLGPGGRAGSGGLGAGARAAGAGGAGASAARGAGAGAGMAGAGQRGQGGEDQEHERPSWLQEQDDVWLDDMPRTAPPVFGA</sequence>
<feature type="compositionally biased region" description="Gly residues" evidence="2">
    <location>
        <begin position="334"/>
        <end position="350"/>
    </location>
</feature>
<name>A0A917K3B8_9PSEU</name>
<dbReference type="InterPro" id="IPR038332">
    <property type="entry name" value="PPE_sf"/>
</dbReference>
<proteinExistence type="inferred from homology"/>
<dbReference type="Proteomes" id="UP000597989">
    <property type="component" value="Unassembled WGS sequence"/>
</dbReference>
<evidence type="ECO:0000313" key="5">
    <source>
        <dbReference type="Proteomes" id="UP000597989"/>
    </source>
</evidence>
<feature type="compositionally biased region" description="Gly residues" evidence="2">
    <location>
        <begin position="358"/>
        <end position="418"/>
    </location>
</feature>
<feature type="compositionally biased region" description="Low complexity" evidence="2">
    <location>
        <begin position="305"/>
        <end position="318"/>
    </location>
</feature>
<dbReference type="InterPro" id="IPR000030">
    <property type="entry name" value="PPE_dom"/>
</dbReference>
<feature type="compositionally biased region" description="Gly residues" evidence="2">
    <location>
        <begin position="425"/>
        <end position="441"/>
    </location>
</feature>
<evidence type="ECO:0000256" key="2">
    <source>
        <dbReference type="SAM" id="MobiDB-lite"/>
    </source>
</evidence>
<protein>
    <recommendedName>
        <fullName evidence="3">PPE domain-containing protein</fullName>
    </recommendedName>
</protein>
<feature type="compositionally biased region" description="Gly residues" evidence="2">
    <location>
        <begin position="293"/>
        <end position="304"/>
    </location>
</feature>
<feature type="region of interest" description="Disordered" evidence="2">
    <location>
        <begin position="214"/>
        <end position="473"/>
    </location>
</feature>
<evidence type="ECO:0000313" key="4">
    <source>
        <dbReference type="EMBL" id="GGI97487.1"/>
    </source>
</evidence>
<evidence type="ECO:0000256" key="1">
    <source>
        <dbReference type="ARBA" id="ARBA00010652"/>
    </source>
</evidence>
<evidence type="ECO:0000259" key="3">
    <source>
        <dbReference type="Pfam" id="PF00823"/>
    </source>
</evidence>
<gene>
    <name evidence="4" type="ORF">GCM10011581_38350</name>
</gene>
<dbReference type="Gene3D" id="1.20.1260.20">
    <property type="entry name" value="PPE superfamily"/>
    <property type="match status" value="1"/>
</dbReference>